<dbReference type="PROSITE" id="PS50112">
    <property type="entry name" value="PAS"/>
    <property type="match status" value="1"/>
</dbReference>
<dbReference type="CDD" id="cd00130">
    <property type="entry name" value="PAS"/>
    <property type="match status" value="1"/>
</dbReference>
<dbReference type="InterPro" id="IPR000014">
    <property type="entry name" value="PAS"/>
</dbReference>
<gene>
    <name evidence="2" type="ORF">CWI83_04930</name>
</gene>
<dbReference type="AlphaFoldDB" id="A0A432ZK29"/>
<sequence length="63" mass="7046">MNWHLDSEALRAAVEQSFNSVVVTDAGHNGRDHKIVFANPAFCRMTGYSQAELLGQNPRLMRS</sequence>
<evidence type="ECO:0000313" key="2">
    <source>
        <dbReference type="EMBL" id="RUO78377.1"/>
    </source>
</evidence>
<reference evidence="2 3" key="1">
    <citation type="journal article" date="2011" name="Front. Microbiol.">
        <title>Genomic signatures of strain selection and enhancement in Bacillus atrophaeus var. globigii, a historical biowarfare simulant.</title>
        <authorList>
            <person name="Gibbons H.S."/>
            <person name="Broomall S.M."/>
            <person name="McNew L.A."/>
            <person name="Daligault H."/>
            <person name="Chapman C."/>
            <person name="Bruce D."/>
            <person name="Karavis M."/>
            <person name="Krepps M."/>
            <person name="McGregor P.A."/>
            <person name="Hong C."/>
            <person name="Park K.H."/>
            <person name="Akmal A."/>
            <person name="Feldman A."/>
            <person name="Lin J.S."/>
            <person name="Chang W.E."/>
            <person name="Higgs B.W."/>
            <person name="Demirev P."/>
            <person name="Lindquist J."/>
            <person name="Liem A."/>
            <person name="Fochler E."/>
            <person name="Read T.D."/>
            <person name="Tapia R."/>
            <person name="Johnson S."/>
            <person name="Bishop-Lilly K.A."/>
            <person name="Detter C."/>
            <person name="Han C."/>
            <person name="Sozhamannan S."/>
            <person name="Rosenzweig C.N."/>
            <person name="Skowronski E.W."/>
        </authorList>
    </citation>
    <scope>NUCLEOTIDE SEQUENCE [LARGE SCALE GENOMIC DNA]</scope>
    <source>
        <strain evidence="2 3">PIT1</strain>
    </source>
</reference>
<protein>
    <recommendedName>
        <fullName evidence="1">PAS domain-containing protein</fullName>
    </recommendedName>
</protein>
<dbReference type="Gene3D" id="3.30.450.20">
    <property type="entry name" value="PAS domain"/>
    <property type="match status" value="1"/>
</dbReference>
<feature type="domain" description="PAS" evidence="1">
    <location>
        <begin position="6"/>
        <end position="63"/>
    </location>
</feature>
<accession>A0A432ZK29</accession>
<name>A0A432ZK29_9GAMM</name>
<dbReference type="Proteomes" id="UP000288279">
    <property type="component" value="Unassembled WGS sequence"/>
</dbReference>
<dbReference type="OrthoDB" id="7991996at2"/>
<dbReference type="Pfam" id="PF13188">
    <property type="entry name" value="PAS_8"/>
    <property type="match status" value="1"/>
</dbReference>
<dbReference type="SUPFAM" id="SSF55785">
    <property type="entry name" value="PYP-like sensor domain (PAS domain)"/>
    <property type="match status" value="1"/>
</dbReference>
<comment type="caution">
    <text evidence="2">The sequence shown here is derived from an EMBL/GenBank/DDBJ whole genome shotgun (WGS) entry which is preliminary data.</text>
</comment>
<dbReference type="NCBIfam" id="TIGR00229">
    <property type="entry name" value="sensory_box"/>
    <property type="match status" value="1"/>
</dbReference>
<dbReference type="EMBL" id="PIQG01000002">
    <property type="protein sequence ID" value="RUO78377.1"/>
    <property type="molecule type" value="Genomic_DNA"/>
</dbReference>
<organism evidence="2 3">
    <name type="scientific">Pseudidiomarina taiwanensis</name>
    <dbReference type="NCBI Taxonomy" id="337250"/>
    <lineage>
        <taxon>Bacteria</taxon>
        <taxon>Pseudomonadati</taxon>
        <taxon>Pseudomonadota</taxon>
        <taxon>Gammaproteobacteria</taxon>
        <taxon>Alteromonadales</taxon>
        <taxon>Idiomarinaceae</taxon>
        <taxon>Pseudidiomarina</taxon>
    </lineage>
</organism>
<proteinExistence type="predicted"/>
<keyword evidence="3" id="KW-1185">Reference proteome</keyword>
<dbReference type="InterPro" id="IPR035965">
    <property type="entry name" value="PAS-like_dom_sf"/>
</dbReference>
<evidence type="ECO:0000313" key="3">
    <source>
        <dbReference type="Proteomes" id="UP000288279"/>
    </source>
</evidence>
<evidence type="ECO:0000259" key="1">
    <source>
        <dbReference type="PROSITE" id="PS50112"/>
    </source>
</evidence>